<dbReference type="AlphaFoldDB" id="A0A517QNV5"/>
<evidence type="ECO:0000313" key="1">
    <source>
        <dbReference type="EMBL" id="QDT33340.1"/>
    </source>
</evidence>
<dbReference type="KEGG" id="tpol:Mal48_25930"/>
<reference evidence="1 2" key="1">
    <citation type="submission" date="2019-02" db="EMBL/GenBank/DDBJ databases">
        <title>Deep-cultivation of Planctomycetes and their phenomic and genomic characterization uncovers novel biology.</title>
        <authorList>
            <person name="Wiegand S."/>
            <person name="Jogler M."/>
            <person name="Boedeker C."/>
            <person name="Pinto D."/>
            <person name="Vollmers J."/>
            <person name="Rivas-Marin E."/>
            <person name="Kohn T."/>
            <person name="Peeters S.H."/>
            <person name="Heuer A."/>
            <person name="Rast P."/>
            <person name="Oberbeckmann S."/>
            <person name="Bunk B."/>
            <person name="Jeske O."/>
            <person name="Meyerdierks A."/>
            <person name="Storesund J.E."/>
            <person name="Kallscheuer N."/>
            <person name="Luecker S."/>
            <person name="Lage O.M."/>
            <person name="Pohl T."/>
            <person name="Merkel B.J."/>
            <person name="Hornburger P."/>
            <person name="Mueller R.-W."/>
            <person name="Bruemmer F."/>
            <person name="Labrenz M."/>
            <person name="Spormann A.M."/>
            <person name="Op den Camp H."/>
            <person name="Overmann J."/>
            <person name="Amann R."/>
            <person name="Jetten M.S.M."/>
            <person name="Mascher T."/>
            <person name="Medema M.H."/>
            <person name="Devos D.P."/>
            <person name="Kaster A.-K."/>
            <person name="Ovreas L."/>
            <person name="Rohde M."/>
            <person name="Galperin M.Y."/>
            <person name="Jogler C."/>
        </authorList>
    </citation>
    <scope>NUCLEOTIDE SEQUENCE [LARGE SCALE GENOMIC DNA]</scope>
    <source>
        <strain evidence="1 2">Mal48</strain>
    </source>
</reference>
<dbReference type="Proteomes" id="UP000315724">
    <property type="component" value="Chromosome"/>
</dbReference>
<organism evidence="1 2">
    <name type="scientific">Thalassoglobus polymorphus</name>
    <dbReference type="NCBI Taxonomy" id="2527994"/>
    <lineage>
        <taxon>Bacteria</taxon>
        <taxon>Pseudomonadati</taxon>
        <taxon>Planctomycetota</taxon>
        <taxon>Planctomycetia</taxon>
        <taxon>Planctomycetales</taxon>
        <taxon>Planctomycetaceae</taxon>
        <taxon>Thalassoglobus</taxon>
    </lineage>
</organism>
<name>A0A517QNV5_9PLAN</name>
<gene>
    <name evidence="1" type="ORF">Mal48_25930</name>
</gene>
<keyword evidence="2" id="KW-1185">Reference proteome</keyword>
<proteinExistence type="predicted"/>
<dbReference type="EMBL" id="CP036267">
    <property type="protein sequence ID" value="QDT33340.1"/>
    <property type="molecule type" value="Genomic_DNA"/>
</dbReference>
<dbReference type="OrthoDB" id="282548at2"/>
<sequence length="163" mass="17998">MALRDLVNQELIQLTQSGSVPTTLSATDSSGIVITLEVTAIDSMSVELMELSLFVPQLQNAAFDILKQWSIDLSQRITYLLENIGPLEFDPNAGQVLIRSSPPGQLSHGTQFYEIMLSSSGNGTFTLRRFKSIQGTPGRDQVEMQMTIEVLLRLIDDLLDTIP</sequence>
<protein>
    <submittedName>
        <fullName evidence="1">Uncharacterized protein</fullName>
    </submittedName>
</protein>
<accession>A0A517QNV5</accession>
<dbReference type="RefSeq" id="WP_145199501.1">
    <property type="nucleotide sequence ID" value="NZ_CP036267.1"/>
</dbReference>
<evidence type="ECO:0000313" key="2">
    <source>
        <dbReference type="Proteomes" id="UP000315724"/>
    </source>
</evidence>